<keyword evidence="5" id="KW-0472">Membrane</keyword>
<dbReference type="SUPFAM" id="SSF48652">
    <property type="entry name" value="Tetraspanin"/>
    <property type="match status" value="1"/>
</dbReference>
<reference evidence="10" key="3">
    <citation type="submission" date="2025-09" db="UniProtKB">
        <authorList>
            <consortium name="Ensembl"/>
        </authorList>
    </citation>
    <scope>IDENTIFICATION</scope>
</reference>
<gene>
    <name evidence="10" type="primary">TSPAN7</name>
</gene>
<organism evidence="10 11">
    <name type="scientific">Corvus moneduloides</name>
    <name type="common">New Caledonian crow</name>
    <dbReference type="NCBI Taxonomy" id="1196302"/>
    <lineage>
        <taxon>Eukaryota</taxon>
        <taxon>Metazoa</taxon>
        <taxon>Chordata</taxon>
        <taxon>Craniata</taxon>
        <taxon>Vertebrata</taxon>
        <taxon>Euteleostomi</taxon>
        <taxon>Archelosauria</taxon>
        <taxon>Archosauria</taxon>
        <taxon>Dinosauria</taxon>
        <taxon>Saurischia</taxon>
        <taxon>Theropoda</taxon>
        <taxon>Coelurosauria</taxon>
        <taxon>Aves</taxon>
        <taxon>Neognathae</taxon>
        <taxon>Neoaves</taxon>
        <taxon>Telluraves</taxon>
        <taxon>Australaves</taxon>
        <taxon>Passeriformes</taxon>
        <taxon>Corvoidea</taxon>
        <taxon>Corvidae</taxon>
        <taxon>Corvus</taxon>
    </lineage>
</organism>
<comment type="subcellular location">
    <subcellularLocation>
        <location evidence="1">Membrane</location>
        <topology evidence="1">Multi-pass membrane protein</topology>
    </subcellularLocation>
</comment>
<comment type="function">
    <text evidence="7">May be involved in cell proliferation and cell motility.</text>
</comment>
<keyword evidence="6" id="KW-0325">Glycoprotein</keyword>
<evidence type="ECO:0000313" key="11">
    <source>
        <dbReference type="Proteomes" id="UP000694553"/>
    </source>
</evidence>
<dbReference type="InterPro" id="IPR048232">
    <property type="entry name" value="TSN6/7_LEL"/>
</dbReference>
<evidence type="ECO:0000256" key="8">
    <source>
        <dbReference type="ARBA" id="ARBA00072056"/>
    </source>
</evidence>
<comment type="similarity">
    <text evidence="2">Belongs to the tetraspanin (TM4SF) family.</text>
</comment>
<evidence type="ECO:0000256" key="4">
    <source>
        <dbReference type="ARBA" id="ARBA00022989"/>
    </source>
</evidence>
<evidence type="ECO:0000256" key="6">
    <source>
        <dbReference type="ARBA" id="ARBA00023180"/>
    </source>
</evidence>
<sequence length="357" mass="38297">MEGMPKQYRHILTEMLCLAGKGLGGLVLASKSSTPWRSCRPRRALGGDSASGCCLWHVTVGVRPGSSTGGARGGQELLRCGAGQDLRRGSVTAPSAPAADYPVTRSQADLNLSNTGSPSLRGTINNPDFPADGNAITGVILLAVGVWGKLTLGTYISLIAENSTNAPYVLIGTGTTIIVFGLFGCFATCRGSPWMLKLYAMFLSLVFLAELVAGISGFVFRHEIKDTFLRTYTEAIQNYNKNDERSHAVDNVQESLSCCGIQSYTNWSTSPYFFKHGIPTSCCMNSSDCNTQDLRNMTVAATKVNQKGCYDLVTSFMETNMGIIAGVAFGIAFSQLIGMLLACCLSRFITANQYEMV</sequence>
<dbReference type="CDD" id="cd03161">
    <property type="entry name" value="TM4SF2_6_like_LEL"/>
    <property type="match status" value="1"/>
</dbReference>
<dbReference type="Pfam" id="PF00335">
    <property type="entry name" value="Tetraspanin"/>
    <property type="match status" value="1"/>
</dbReference>
<dbReference type="FunFam" id="1.10.1450.10:FF:000003">
    <property type="entry name" value="Tetraspanin"/>
    <property type="match status" value="1"/>
</dbReference>
<dbReference type="GO" id="GO:0005886">
    <property type="term" value="C:plasma membrane"/>
    <property type="evidence" value="ECO:0007669"/>
    <property type="project" value="TreeGrafter"/>
</dbReference>
<evidence type="ECO:0000256" key="9">
    <source>
        <dbReference type="ARBA" id="ARBA00081335"/>
    </source>
</evidence>
<proteinExistence type="inferred from homology"/>
<evidence type="ECO:0000256" key="1">
    <source>
        <dbReference type="ARBA" id="ARBA00004141"/>
    </source>
</evidence>
<accession>A0A8U7MN82</accession>
<protein>
    <recommendedName>
        <fullName evidence="8">Tetraspanin-7</fullName>
    </recommendedName>
    <alternativeName>
        <fullName evidence="9">Transmembrane 4 superfamily member 2</fullName>
    </alternativeName>
</protein>
<dbReference type="PANTHER" id="PTHR19282:SF257">
    <property type="entry name" value="TETRASPANIN-7"/>
    <property type="match status" value="1"/>
</dbReference>
<keyword evidence="4" id="KW-1133">Transmembrane helix</keyword>
<keyword evidence="3" id="KW-0812">Transmembrane</keyword>
<evidence type="ECO:0000313" key="10">
    <source>
        <dbReference type="Ensembl" id="ENSCMUP00000034588.1"/>
    </source>
</evidence>
<name>A0A8U7MN82_CORMO</name>
<reference evidence="11" key="1">
    <citation type="submission" date="2019-10" db="EMBL/GenBank/DDBJ databases">
        <title>Corvus moneduloides (New Caledonian crow) genome, bCorMon1, primary haplotype.</title>
        <authorList>
            <person name="Rutz C."/>
            <person name="Fungtammasan C."/>
            <person name="Mountcastle J."/>
            <person name="Formenti G."/>
            <person name="Chow W."/>
            <person name="Howe K."/>
            <person name="Steele M.P."/>
            <person name="Fernandes J."/>
            <person name="Gilbert M.T.P."/>
            <person name="Fedrigo O."/>
            <person name="Jarvis E.D."/>
            <person name="Gemmell N."/>
        </authorList>
    </citation>
    <scope>NUCLEOTIDE SEQUENCE [LARGE SCALE GENOMIC DNA]</scope>
</reference>
<reference evidence="10" key="2">
    <citation type="submission" date="2025-08" db="UniProtKB">
        <authorList>
            <consortium name="Ensembl"/>
        </authorList>
    </citation>
    <scope>IDENTIFICATION</scope>
</reference>
<evidence type="ECO:0000256" key="7">
    <source>
        <dbReference type="ARBA" id="ARBA00056010"/>
    </source>
</evidence>
<dbReference type="Proteomes" id="UP000694553">
    <property type="component" value="Unassembled WGS sequence"/>
</dbReference>
<dbReference type="InterPro" id="IPR018503">
    <property type="entry name" value="Tetraspanin_CS"/>
</dbReference>
<dbReference type="PRINTS" id="PR00259">
    <property type="entry name" value="TMFOUR"/>
</dbReference>
<dbReference type="AlphaFoldDB" id="A0A8U7MN82"/>
<dbReference type="Ensembl" id="ENSCMUT00000038494.1">
    <property type="protein sequence ID" value="ENSCMUP00000034588.1"/>
    <property type="gene ID" value="ENSCMUG00000004557.2"/>
</dbReference>
<dbReference type="PANTHER" id="PTHR19282">
    <property type="entry name" value="TETRASPANIN"/>
    <property type="match status" value="1"/>
</dbReference>
<evidence type="ECO:0000256" key="5">
    <source>
        <dbReference type="ARBA" id="ARBA00023136"/>
    </source>
</evidence>
<keyword evidence="11" id="KW-1185">Reference proteome</keyword>
<dbReference type="Gene3D" id="1.10.1450.10">
    <property type="entry name" value="Tetraspanin"/>
    <property type="match status" value="1"/>
</dbReference>
<dbReference type="InterPro" id="IPR018499">
    <property type="entry name" value="Tetraspanin/Peripherin"/>
</dbReference>
<dbReference type="PROSITE" id="PS00421">
    <property type="entry name" value="TM4_1"/>
    <property type="match status" value="1"/>
</dbReference>
<dbReference type="InterPro" id="IPR008952">
    <property type="entry name" value="Tetraspanin_EC2_sf"/>
</dbReference>
<evidence type="ECO:0000256" key="3">
    <source>
        <dbReference type="ARBA" id="ARBA00022692"/>
    </source>
</evidence>
<evidence type="ECO:0000256" key="2">
    <source>
        <dbReference type="ARBA" id="ARBA00006840"/>
    </source>
</evidence>